<evidence type="ECO:0000313" key="2">
    <source>
        <dbReference type="Proteomes" id="UP001148838"/>
    </source>
</evidence>
<dbReference type="EMBL" id="JAJSOF020000036">
    <property type="protein sequence ID" value="KAJ4429138.1"/>
    <property type="molecule type" value="Genomic_DNA"/>
</dbReference>
<name>A0ABQ8S5D0_PERAM</name>
<proteinExistence type="predicted"/>
<comment type="caution">
    <text evidence="1">The sequence shown here is derived from an EMBL/GenBank/DDBJ whole genome shotgun (WGS) entry which is preliminary data.</text>
</comment>
<accession>A0ABQ8S5D0</accession>
<keyword evidence="2" id="KW-1185">Reference proteome</keyword>
<sequence>MTKNVTSRVLAWVDIGGNTSLLGDEGHRPYVVRTANWTTAETTTGSACLHLVIVELLQFQNGVEYRTVVRGVANKLRVQGKKPGRRFFNGAGNSDDDYDYSDCDDSNGNTSGGICADEYAIRKVQDNKEGLELNGLHQLLVYADDVNMLGENPQTIRENAEILLEASKAIGLKVNPERPSARSALRIRLPIVF</sequence>
<evidence type="ECO:0000313" key="1">
    <source>
        <dbReference type="EMBL" id="KAJ4429138.1"/>
    </source>
</evidence>
<protein>
    <recommendedName>
        <fullName evidence="3">Reverse transcriptase domain-containing protein</fullName>
    </recommendedName>
</protein>
<evidence type="ECO:0008006" key="3">
    <source>
        <dbReference type="Google" id="ProtNLM"/>
    </source>
</evidence>
<dbReference type="Proteomes" id="UP001148838">
    <property type="component" value="Unassembled WGS sequence"/>
</dbReference>
<organism evidence="1 2">
    <name type="scientific">Periplaneta americana</name>
    <name type="common">American cockroach</name>
    <name type="synonym">Blatta americana</name>
    <dbReference type="NCBI Taxonomy" id="6978"/>
    <lineage>
        <taxon>Eukaryota</taxon>
        <taxon>Metazoa</taxon>
        <taxon>Ecdysozoa</taxon>
        <taxon>Arthropoda</taxon>
        <taxon>Hexapoda</taxon>
        <taxon>Insecta</taxon>
        <taxon>Pterygota</taxon>
        <taxon>Neoptera</taxon>
        <taxon>Polyneoptera</taxon>
        <taxon>Dictyoptera</taxon>
        <taxon>Blattodea</taxon>
        <taxon>Blattoidea</taxon>
        <taxon>Blattidae</taxon>
        <taxon>Blattinae</taxon>
        <taxon>Periplaneta</taxon>
    </lineage>
</organism>
<reference evidence="1 2" key="1">
    <citation type="journal article" date="2022" name="Allergy">
        <title>Genome assembly and annotation of Periplaneta americana reveal a comprehensive cockroach allergen profile.</title>
        <authorList>
            <person name="Wang L."/>
            <person name="Xiong Q."/>
            <person name="Saelim N."/>
            <person name="Wang L."/>
            <person name="Nong W."/>
            <person name="Wan A.T."/>
            <person name="Shi M."/>
            <person name="Liu X."/>
            <person name="Cao Q."/>
            <person name="Hui J.H.L."/>
            <person name="Sookrung N."/>
            <person name="Leung T.F."/>
            <person name="Tungtrongchitr A."/>
            <person name="Tsui S.K.W."/>
        </authorList>
    </citation>
    <scope>NUCLEOTIDE SEQUENCE [LARGE SCALE GENOMIC DNA]</scope>
    <source>
        <strain evidence="1">PWHHKU_190912</strain>
    </source>
</reference>
<gene>
    <name evidence="1" type="ORF">ANN_26139</name>
</gene>